<gene>
    <name evidence="2" type="ORF">HHL23_20665</name>
</gene>
<dbReference type="Pfam" id="PF26628">
    <property type="entry name" value="DUF8202"/>
    <property type="match status" value="2"/>
</dbReference>
<dbReference type="InterPro" id="IPR058515">
    <property type="entry name" value="DUF8202"/>
</dbReference>
<proteinExistence type="predicted"/>
<reference evidence="2 3" key="1">
    <citation type="submission" date="2020-04" db="EMBL/GenBank/DDBJ databases">
        <title>Chryseobacterium sp. RP-3-3 sp. nov., isolated from Jeju soil.</title>
        <authorList>
            <person name="Dahal R.H."/>
        </authorList>
    </citation>
    <scope>NUCLEOTIDE SEQUENCE [LARGE SCALE GENOMIC DNA]</scope>
    <source>
        <strain evidence="2 3">RP-3-3</strain>
    </source>
</reference>
<dbReference type="Proteomes" id="UP000544054">
    <property type="component" value="Unassembled WGS sequence"/>
</dbReference>
<keyword evidence="3" id="KW-1185">Reference proteome</keyword>
<feature type="domain" description="DUF8202" evidence="1">
    <location>
        <begin position="636"/>
        <end position="824"/>
    </location>
</feature>
<sequence length="1433" mass="152612">MLFISIMAYSQSPGGVPGAAAWYKGDAGLTSPAWTDQSGNGYNLTGANAPTSSYMNYNPVATFNGTNQQYSNTGLKANWPVGSSAHTYYYVARQTDNAVAVKTVLGIGVAGNLTGFNSGRVVTTGNIGTSGNLDNNTGTSGVQVTPPPTWQTNSTNLVRTGHNAAGSAPNYISANGGTEYTGANHIPTYLNTSDFRVGAAAWFAGNGLQFWAGDIAEVIVYPGKHTVTDYNKVESYLSVKYGITKNGNYVSSSATVWDAGNNNGYNNNIAGIARDNISGLHQKQSRSSNAGQQVLIGAGGALADNNGSNINTLTDGQSLIWGDNGLNKGLATIINGISGVNFRFVSIWKVQNTGLVGMVRVMWPQGLTNLKLIQSTDAVFDGTDTVTDMSANTQTINGVTYNYADVTLGDAQYFTFAAFSAAPGGVIAGLGYWYDAGVTATATSWSDKVNGFTINKNGTGPTVISSGDKDSNFNPFYTFSSTNYAHFTGAINPAALGRLHTTFAMGSKSGNIEGTYNHIFRFGSAAGSAVLHRYAVGLNTADNQSTLHYIDSGGAVDRRNTNYNALFNQMTLVGAQISAITGSNNKQVGYNGNYLSFTDAITADVHPNLQIGGSFYGFAGRIPEVVYYNTSLGLLDRSKVNSYLALKYGVTLIQPMNYVASNGDLVWDSSINTLFNNNIFGIGKDVAGSLDQKVSNSINPITVGKLTVATIQNFTAINSNVSRTSLNDTQYLVFGDNNNNNTATTFLDPNACPALQGDDKRIAKTWEVKNTNDANATWLEVDMQSYDITKDVFLLVGDDAALTSNTYTIPGTISGGKAVFNVKFTGVKYFTVGGKVGTATCETCKGGKQVLQTALAWYNGGVAGMTSNNLTNVALNGTAPSSGALSANIGVSYPANVEWIPTIFPRWYGKWAQLSRYDNVSGAAGKVTYTVDLKDAIGTKAAKTSFQIAGITKISGQSTVVKVTGYCGGTAVLPKMNYAYNSTPANNSYWRRYSIDASTATVTGTQPYYEIYDIGTVNVNFEKVVDKVVIEWTVDRSPVFKTVNYLYISDMTYVCDNPVEPTPDNVNIIASYVESQLPTCEEGTLKLDIRNNNCSSKTIDLSNTLPAGLEYVANSYVGLGTETPTYSGLSFQLNDLVLPSGISYIYVKVKPTNPGATGTYSTHFTYTVDGGINTPTPYRSDDDSGQSGYQDTSILYTASAVTAKPTIIKTVNRCFGTSSTELEYTVTIKNNDSGTINNVEFADQLDGSQTYILGSLAYTNFVSNGLDNSNDAQVYISGMSIAAGQTATITFKVNTNNAYTMAYTDVSGNKYINNMASVIIDPQSACGSSSSTLSNELKVLACTFCTKDPNTLPADLFTKIGITIQSKQNGWPENLPNGAVALESKTKGFVITRTVSSLVINPVEGMIIYDTTDKCIKMYNGSSWNCVARSCND</sequence>
<evidence type="ECO:0000313" key="2">
    <source>
        <dbReference type="EMBL" id="NML72181.1"/>
    </source>
</evidence>
<name>A0A7Y0FTY7_9FLAO</name>
<dbReference type="EMBL" id="JABBGI010000039">
    <property type="protein sequence ID" value="NML72181.1"/>
    <property type="molecule type" value="Genomic_DNA"/>
</dbReference>
<protein>
    <recommendedName>
        <fullName evidence="1">DUF8202 domain-containing protein</fullName>
    </recommendedName>
</protein>
<evidence type="ECO:0000259" key="1">
    <source>
        <dbReference type="Pfam" id="PF26628"/>
    </source>
</evidence>
<evidence type="ECO:0000313" key="3">
    <source>
        <dbReference type="Proteomes" id="UP000544054"/>
    </source>
</evidence>
<organism evidence="2 3">
    <name type="scientific">Chryseobacterium antibioticum</name>
    <dbReference type="NCBI Taxonomy" id="2728847"/>
    <lineage>
        <taxon>Bacteria</taxon>
        <taxon>Pseudomonadati</taxon>
        <taxon>Bacteroidota</taxon>
        <taxon>Flavobacteriia</taxon>
        <taxon>Flavobacteriales</taxon>
        <taxon>Weeksellaceae</taxon>
        <taxon>Chryseobacterium group</taxon>
        <taxon>Chryseobacterium</taxon>
    </lineage>
</organism>
<comment type="caution">
    <text evidence="2">The sequence shown here is derived from an EMBL/GenBank/DDBJ whole genome shotgun (WGS) entry which is preliminary data.</text>
</comment>
<feature type="domain" description="DUF8202" evidence="1">
    <location>
        <begin position="230"/>
        <end position="401"/>
    </location>
</feature>
<dbReference type="RefSeq" id="WP_169236636.1">
    <property type="nucleotide sequence ID" value="NZ_JABBGI010000039.1"/>
</dbReference>
<accession>A0A7Y0FTY7</accession>